<comment type="subcellular location">
    <subcellularLocation>
        <location evidence="1">Nucleus</location>
    </subcellularLocation>
</comment>
<dbReference type="FunFam" id="3.30.160.60:FF:000761">
    <property type="entry name" value="Zinc finger protein 449"/>
    <property type="match status" value="1"/>
</dbReference>
<keyword evidence="3" id="KW-0479">Metal-binding</keyword>
<name>A0A182IY20_ANOAO</name>
<evidence type="ECO:0000256" key="2">
    <source>
        <dbReference type="ARBA" id="ARBA00006991"/>
    </source>
</evidence>
<dbReference type="Pfam" id="PF00096">
    <property type="entry name" value="zf-C2H2"/>
    <property type="match status" value="6"/>
</dbReference>
<dbReference type="GO" id="GO:0003677">
    <property type="term" value="F:DNA binding"/>
    <property type="evidence" value="ECO:0007669"/>
    <property type="project" value="UniProtKB-UniRule"/>
</dbReference>
<keyword evidence="10" id="KW-0539">Nucleus</keyword>
<dbReference type="EnsemblMetazoa" id="AATE007694-RA">
    <property type="protein sequence ID" value="AATE007694-PA.1"/>
    <property type="gene ID" value="AATE007694"/>
</dbReference>
<dbReference type="InterPro" id="IPR013087">
    <property type="entry name" value="Znf_C2H2_type"/>
</dbReference>
<dbReference type="Pfam" id="PF12874">
    <property type="entry name" value="zf-met"/>
    <property type="match status" value="2"/>
</dbReference>
<reference evidence="12" key="1">
    <citation type="submission" date="2022-08" db="UniProtKB">
        <authorList>
            <consortium name="EnsemblMetazoa"/>
        </authorList>
    </citation>
    <scope>IDENTIFICATION</scope>
    <source>
        <strain evidence="12">EBRO</strain>
    </source>
</reference>
<keyword evidence="8" id="KW-0238">DNA-binding</keyword>
<dbReference type="AlphaFoldDB" id="A0A182IY20"/>
<feature type="region of interest" description="Disordered" evidence="11">
    <location>
        <begin position="268"/>
        <end position="326"/>
    </location>
</feature>
<dbReference type="GO" id="GO:0005634">
    <property type="term" value="C:nucleus"/>
    <property type="evidence" value="ECO:0007669"/>
    <property type="project" value="UniProtKB-SubCell"/>
</dbReference>
<evidence type="ECO:0000256" key="5">
    <source>
        <dbReference type="ARBA" id="ARBA00022771"/>
    </source>
</evidence>
<dbReference type="PROSITE" id="PS50950">
    <property type="entry name" value="ZF_THAP"/>
    <property type="match status" value="1"/>
</dbReference>
<dbReference type="InterPro" id="IPR050331">
    <property type="entry name" value="Zinc_finger"/>
</dbReference>
<dbReference type="Gene3D" id="3.30.160.60">
    <property type="entry name" value="Classic Zinc Finger"/>
    <property type="match status" value="6"/>
</dbReference>
<dbReference type="PANTHER" id="PTHR16515">
    <property type="entry name" value="PR DOMAIN ZINC FINGER PROTEIN"/>
    <property type="match status" value="1"/>
</dbReference>
<dbReference type="InterPro" id="IPR036236">
    <property type="entry name" value="Znf_C2H2_sf"/>
</dbReference>
<keyword evidence="6" id="KW-0862">Zinc</keyword>
<dbReference type="FunFam" id="3.30.160.60:FF:001963">
    <property type="entry name" value="Replication initiator 1"/>
    <property type="match status" value="1"/>
</dbReference>
<organism evidence="12">
    <name type="scientific">Anopheles atroparvus</name>
    <name type="common">European mosquito</name>
    <dbReference type="NCBI Taxonomy" id="41427"/>
    <lineage>
        <taxon>Eukaryota</taxon>
        <taxon>Metazoa</taxon>
        <taxon>Ecdysozoa</taxon>
        <taxon>Arthropoda</taxon>
        <taxon>Hexapoda</taxon>
        <taxon>Insecta</taxon>
        <taxon>Pterygota</taxon>
        <taxon>Neoptera</taxon>
        <taxon>Endopterygota</taxon>
        <taxon>Diptera</taxon>
        <taxon>Nematocera</taxon>
        <taxon>Culicoidea</taxon>
        <taxon>Culicidae</taxon>
        <taxon>Anophelinae</taxon>
        <taxon>Anopheles</taxon>
    </lineage>
</organism>
<dbReference type="InterPro" id="IPR006612">
    <property type="entry name" value="THAP_Znf"/>
</dbReference>
<feature type="compositionally biased region" description="Acidic residues" evidence="11">
    <location>
        <begin position="272"/>
        <end position="293"/>
    </location>
</feature>
<dbReference type="SUPFAM" id="SSF57667">
    <property type="entry name" value="beta-beta-alpha zinc fingers"/>
    <property type="match status" value="4"/>
</dbReference>
<dbReference type="VEuPathDB" id="VectorBase:AATE007694"/>
<dbReference type="SUPFAM" id="SSF57716">
    <property type="entry name" value="Glucocorticoid receptor-like (DNA-binding domain)"/>
    <property type="match status" value="1"/>
</dbReference>
<sequence length="708" mass="81128">MKCSVPGCDTDENVVSYTSVFFVNFPKEPVVQDEWITIFGITDANLAHALLAGEHKVCSCHFSEDCFGRHPVYGYRYLLPGAVPTIIPQQQIEEFLPDQLVALPENHGDTQQNYYFIYEPEAPTPDQEMALEESKSEQDFDAMSDADYQSEDYEAVEEIGIKYFDGNYYFFQLDADPAEEETGAPDLVTCGQVPADVISLPDLELPGYAASGKYVDDSRYEIAENAVDNEDLQKAADIGGTDEEILLEDGLEAELSVEEILETVHNAREEELMHDDDDARMEQLDDNDGEDNVEQASEVTVSDWDENDLSNGTAHRVDAGPATDAPEYDSFEALDEVFAKDADFYVRNSEVKEKGHICSECGKGFSYPSGLSKHMLTHTKAKPYSCEHCEKSFSQKINLKVHMRRHTGERPVPRFSCDVCGKKCQRRSELRVHLGVHQKQFPLACPACDSRFAHVTTLYTHLRQDHKDQEVTMEQVLEKFAESTDPQIIADKQYVAVETVGPDGRWECPVCGQGFTHVKLLRKHKRKMHPKIFCCRYCQRTFPYRSMLEKHMTVHTLEKRFRCEHCGAMFSQRSNLNKHVQIKHYQIIRLVETTEDDGEMVSENVDGRTVPYHCMRCNKSFFRQMTWLAHLDTHQTDNDQQPTCEKCNMTFASRLSLQTHCRRMHRSLELLLPGQLRIDDFDELEEYEQEDEEEDAAPEQIEDYSCED</sequence>
<dbReference type="STRING" id="41427.A0A182IY20"/>
<evidence type="ECO:0000313" key="12">
    <source>
        <dbReference type="EnsemblMetazoa" id="AATE007694-PA.1"/>
    </source>
</evidence>
<protein>
    <submittedName>
        <fullName evidence="12">Uncharacterized protein</fullName>
    </submittedName>
</protein>
<dbReference type="SMART" id="SM00980">
    <property type="entry name" value="THAP"/>
    <property type="match status" value="1"/>
</dbReference>
<evidence type="ECO:0000256" key="10">
    <source>
        <dbReference type="ARBA" id="ARBA00023242"/>
    </source>
</evidence>
<evidence type="ECO:0000256" key="1">
    <source>
        <dbReference type="ARBA" id="ARBA00004123"/>
    </source>
</evidence>
<evidence type="ECO:0000256" key="8">
    <source>
        <dbReference type="ARBA" id="ARBA00023125"/>
    </source>
</evidence>
<dbReference type="PROSITE" id="PS00028">
    <property type="entry name" value="ZINC_FINGER_C2H2_1"/>
    <property type="match status" value="8"/>
</dbReference>
<evidence type="ECO:0000256" key="6">
    <source>
        <dbReference type="ARBA" id="ARBA00022833"/>
    </source>
</evidence>
<keyword evidence="5" id="KW-0863">Zinc-finger</keyword>
<dbReference type="PROSITE" id="PS50157">
    <property type="entry name" value="ZINC_FINGER_C2H2_2"/>
    <property type="match status" value="9"/>
</dbReference>
<comment type="similarity">
    <text evidence="2">Belongs to the krueppel C2H2-type zinc-finger protein family.</text>
</comment>
<feature type="region of interest" description="Disordered" evidence="11">
    <location>
        <begin position="685"/>
        <end position="708"/>
    </location>
</feature>
<dbReference type="GO" id="GO:0008270">
    <property type="term" value="F:zinc ion binding"/>
    <property type="evidence" value="ECO:0007669"/>
    <property type="project" value="UniProtKB-KW"/>
</dbReference>
<evidence type="ECO:0000256" key="9">
    <source>
        <dbReference type="ARBA" id="ARBA00023163"/>
    </source>
</evidence>
<keyword evidence="7" id="KW-0805">Transcription regulation</keyword>
<evidence type="ECO:0000256" key="4">
    <source>
        <dbReference type="ARBA" id="ARBA00022737"/>
    </source>
</evidence>
<evidence type="ECO:0000256" key="3">
    <source>
        <dbReference type="ARBA" id="ARBA00022723"/>
    </source>
</evidence>
<proteinExistence type="inferred from homology"/>
<dbReference type="GO" id="GO:0010468">
    <property type="term" value="P:regulation of gene expression"/>
    <property type="evidence" value="ECO:0007669"/>
    <property type="project" value="TreeGrafter"/>
</dbReference>
<dbReference type="FunFam" id="3.30.160.60:FF:000110">
    <property type="entry name" value="Zinc finger protein-like"/>
    <property type="match status" value="1"/>
</dbReference>
<dbReference type="SMART" id="SM00355">
    <property type="entry name" value="ZnF_C2H2"/>
    <property type="match status" value="9"/>
</dbReference>
<evidence type="ECO:0000256" key="7">
    <source>
        <dbReference type="ARBA" id="ARBA00023015"/>
    </source>
</evidence>
<dbReference type="Pfam" id="PF05485">
    <property type="entry name" value="THAP"/>
    <property type="match status" value="1"/>
</dbReference>
<evidence type="ECO:0000256" key="11">
    <source>
        <dbReference type="SAM" id="MobiDB-lite"/>
    </source>
</evidence>
<dbReference type="PANTHER" id="PTHR16515:SF49">
    <property type="entry name" value="GASTRULA ZINC FINGER PROTEIN XLCGF49.1-LIKE-RELATED"/>
    <property type="match status" value="1"/>
</dbReference>
<keyword evidence="4" id="KW-0677">Repeat</keyword>
<dbReference type="SMART" id="SM00692">
    <property type="entry name" value="DM3"/>
    <property type="match status" value="1"/>
</dbReference>
<keyword evidence="9" id="KW-0804">Transcription</keyword>
<accession>A0A182IY20</accession>